<dbReference type="Pfam" id="PF00172">
    <property type="entry name" value="Zn_clus"/>
    <property type="match status" value="1"/>
</dbReference>
<dbReference type="InterPro" id="IPR007219">
    <property type="entry name" value="XnlR_reg_dom"/>
</dbReference>
<dbReference type="AlphaFoldDB" id="A0A8H4FH31"/>
<dbReference type="RefSeq" id="XP_045260944.1">
    <property type="nucleotide sequence ID" value="XM_045414822.1"/>
</dbReference>
<evidence type="ECO:0000256" key="4">
    <source>
        <dbReference type="ARBA" id="ARBA00023125"/>
    </source>
</evidence>
<dbReference type="GO" id="GO:0006351">
    <property type="term" value="P:DNA-templated transcription"/>
    <property type="evidence" value="ECO:0007669"/>
    <property type="project" value="InterPro"/>
</dbReference>
<feature type="region of interest" description="Disordered" evidence="7">
    <location>
        <begin position="1"/>
        <end position="25"/>
    </location>
</feature>
<dbReference type="SMART" id="SM00066">
    <property type="entry name" value="GAL4"/>
    <property type="match status" value="1"/>
</dbReference>
<evidence type="ECO:0000256" key="1">
    <source>
        <dbReference type="ARBA" id="ARBA00004123"/>
    </source>
</evidence>
<dbReference type="CDD" id="cd12148">
    <property type="entry name" value="fungal_TF_MHR"/>
    <property type="match status" value="1"/>
</dbReference>
<dbReference type="GO" id="GO:0008270">
    <property type="term" value="F:zinc ion binding"/>
    <property type="evidence" value="ECO:0007669"/>
    <property type="project" value="InterPro"/>
</dbReference>
<keyword evidence="10" id="KW-1185">Reference proteome</keyword>
<evidence type="ECO:0000259" key="8">
    <source>
        <dbReference type="PROSITE" id="PS50048"/>
    </source>
</evidence>
<dbReference type="Gene3D" id="4.10.240.10">
    <property type="entry name" value="Zn(2)-C6 fungal-type DNA-binding domain"/>
    <property type="match status" value="1"/>
</dbReference>
<reference evidence="9" key="2">
    <citation type="submission" date="2020-03" db="EMBL/GenBank/DDBJ databases">
        <authorList>
            <person name="Fu F.-F."/>
            <person name="Chen J."/>
        </authorList>
    </citation>
    <scope>NUCLEOTIDE SEQUENCE</scope>
    <source>
        <strain evidence="9">Lc1</strain>
    </source>
</reference>
<dbReference type="GO" id="GO:0045944">
    <property type="term" value="P:positive regulation of transcription by RNA polymerase II"/>
    <property type="evidence" value="ECO:0007669"/>
    <property type="project" value="TreeGrafter"/>
</dbReference>
<evidence type="ECO:0000256" key="3">
    <source>
        <dbReference type="ARBA" id="ARBA00023015"/>
    </source>
</evidence>
<dbReference type="PROSITE" id="PS00463">
    <property type="entry name" value="ZN2_CY6_FUNGAL_1"/>
    <property type="match status" value="1"/>
</dbReference>
<comment type="subcellular location">
    <subcellularLocation>
        <location evidence="1">Nucleus</location>
    </subcellularLocation>
</comment>
<sequence length="676" mass="75665">MDSPVSQHAASHSPATPKKSPRARVRVGRACDYCKSKKIRCTGKQPCPKCVQEDIVCEFKAPYARGKRRPRPNLGIPSESPSISPYPLSTAQRVQDTLPEIHDHGSASIAIESGSCEGQELGNEASPEPGESDRQGHFVGASSGLSFLLRLQRRLRENSGGSTETSVFALGDPVLPQFDNGAVVLPRKEKADSLLKTYFELSSPTYRFLHRPTVEGWLEELYQNGMVSAPHSRSKYAVIMTMFAQSIQYIESQGTSNVSNGMLYFQSAEQELNRETEPATLTSVQALLGCCFYIMTQSRLNHCWSLFGTTSRLVLALGMHRKKFNLDGIGDSTGCLIESECRKRTFWCAYNLDRYLSAIFGRPCAFHDDDIDQEAPDLIEDHALGSTSVDVASRRAMNIMLGPLAHQQLARILSRILRQLYGISSLDGTERHETMARLGAEIQTWRDQLPAFLNPDKVDSRILQPIYQRQSNTLSLAAGHCLMLIYRPCLFNDYTKSSHDKGTKENVKRCVDAALSVVTIIDYMVESKQLYPSLWFAPYQAFCAVVVLYTYTIRNHKDNQAPWKEHFEAAERCQRLLFSITSPSSLGRRLSVIMEEYRLEVINQVQQSSHPHTSKSISLSETALEPGATSWLESIGTEDNLLELMDLPNWEQLDSLVLDLGRIIPELDFMSANAGF</sequence>
<dbReference type="PANTHER" id="PTHR47540">
    <property type="entry name" value="THIAMINE REPRESSIBLE GENES REGULATORY PROTEIN THI5"/>
    <property type="match status" value="1"/>
</dbReference>
<dbReference type="SUPFAM" id="SSF57701">
    <property type="entry name" value="Zn2/Cys6 DNA-binding domain"/>
    <property type="match status" value="1"/>
</dbReference>
<evidence type="ECO:0000256" key="6">
    <source>
        <dbReference type="ARBA" id="ARBA00023242"/>
    </source>
</evidence>
<feature type="compositionally biased region" description="Polar residues" evidence="7">
    <location>
        <begin position="1"/>
        <end position="14"/>
    </location>
</feature>
<feature type="region of interest" description="Disordered" evidence="7">
    <location>
        <begin position="117"/>
        <end position="137"/>
    </location>
</feature>
<evidence type="ECO:0000313" key="10">
    <source>
        <dbReference type="Proteomes" id="UP000613401"/>
    </source>
</evidence>
<dbReference type="Pfam" id="PF04082">
    <property type="entry name" value="Fungal_trans"/>
    <property type="match status" value="1"/>
</dbReference>
<proteinExistence type="predicted"/>
<dbReference type="Proteomes" id="UP000613401">
    <property type="component" value="Unassembled WGS sequence"/>
</dbReference>
<dbReference type="PANTHER" id="PTHR47540:SF3">
    <property type="entry name" value="ZN(II)2CYS6 TRANSCRIPTION FACTOR (EUROFUNG)"/>
    <property type="match status" value="1"/>
</dbReference>
<dbReference type="InterPro" id="IPR036864">
    <property type="entry name" value="Zn2-C6_fun-type_DNA-bd_sf"/>
</dbReference>
<keyword evidence="6" id="KW-0539">Nucleus</keyword>
<keyword evidence="2" id="KW-0479">Metal-binding</keyword>
<reference evidence="9" key="1">
    <citation type="journal article" date="2020" name="Phytopathology">
        <title>Genome sequence and comparative analysis of Colletotrichum gloeosporioides isolated from Liriodendron leaves.</title>
        <authorList>
            <person name="Fu F.F."/>
            <person name="Hao Z."/>
            <person name="Wang P."/>
            <person name="Lu Y."/>
            <person name="Xue L.J."/>
            <person name="Wei G."/>
            <person name="Tian Y."/>
            <person name="Baishi H."/>
            <person name="Xu H."/>
            <person name="Shi J."/>
            <person name="Cheng T."/>
            <person name="Wang G."/>
            <person name="Yi Y."/>
            <person name="Chen J."/>
        </authorList>
    </citation>
    <scope>NUCLEOTIDE SEQUENCE</scope>
    <source>
        <strain evidence="9">Lc1</strain>
    </source>
</reference>
<keyword evidence="4" id="KW-0238">DNA-binding</keyword>
<gene>
    <name evidence="9" type="ORF">GCG54_00015003</name>
</gene>
<keyword evidence="5" id="KW-0804">Transcription</keyword>
<evidence type="ECO:0000256" key="2">
    <source>
        <dbReference type="ARBA" id="ARBA00022723"/>
    </source>
</evidence>
<feature type="domain" description="Zn(2)-C6 fungal-type" evidence="8">
    <location>
        <begin position="30"/>
        <end position="59"/>
    </location>
</feature>
<organism evidence="9 10">
    <name type="scientific">Colletotrichum gloeosporioides</name>
    <name type="common">Anthracnose fungus</name>
    <name type="synonym">Glomerella cingulata</name>
    <dbReference type="NCBI Taxonomy" id="474922"/>
    <lineage>
        <taxon>Eukaryota</taxon>
        <taxon>Fungi</taxon>
        <taxon>Dikarya</taxon>
        <taxon>Ascomycota</taxon>
        <taxon>Pezizomycotina</taxon>
        <taxon>Sordariomycetes</taxon>
        <taxon>Hypocreomycetidae</taxon>
        <taxon>Glomerellales</taxon>
        <taxon>Glomerellaceae</taxon>
        <taxon>Colletotrichum</taxon>
        <taxon>Colletotrichum gloeosporioides species complex</taxon>
    </lineage>
</organism>
<keyword evidence="3" id="KW-0805">Transcription regulation</keyword>
<dbReference type="InterPro" id="IPR001138">
    <property type="entry name" value="Zn2Cys6_DnaBD"/>
</dbReference>
<protein>
    <recommendedName>
        <fullName evidence="8">Zn(2)-C6 fungal-type domain-containing protein</fullName>
    </recommendedName>
</protein>
<dbReference type="GO" id="GO:0005634">
    <property type="term" value="C:nucleus"/>
    <property type="evidence" value="ECO:0007669"/>
    <property type="project" value="UniProtKB-SubCell"/>
</dbReference>
<dbReference type="GeneID" id="69022110"/>
<accession>A0A8H4FH31</accession>
<name>A0A8H4FH31_COLGL</name>
<dbReference type="GO" id="GO:0000981">
    <property type="term" value="F:DNA-binding transcription factor activity, RNA polymerase II-specific"/>
    <property type="evidence" value="ECO:0007669"/>
    <property type="project" value="InterPro"/>
</dbReference>
<dbReference type="CDD" id="cd00067">
    <property type="entry name" value="GAL4"/>
    <property type="match status" value="1"/>
</dbReference>
<dbReference type="PROSITE" id="PS50048">
    <property type="entry name" value="ZN2_CY6_FUNGAL_2"/>
    <property type="match status" value="1"/>
</dbReference>
<evidence type="ECO:0000256" key="7">
    <source>
        <dbReference type="SAM" id="MobiDB-lite"/>
    </source>
</evidence>
<dbReference type="GO" id="GO:0043565">
    <property type="term" value="F:sequence-specific DNA binding"/>
    <property type="evidence" value="ECO:0007669"/>
    <property type="project" value="TreeGrafter"/>
</dbReference>
<feature type="compositionally biased region" description="Low complexity" evidence="7">
    <location>
        <begin position="77"/>
        <end position="89"/>
    </location>
</feature>
<dbReference type="InterPro" id="IPR051711">
    <property type="entry name" value="Stress_Response_Reg"/>
</dbReference>
<evidence type="ECO:0000256" key="5">
    <source>
        <dbReference type="ARBA" id="ARBA00023163"/>
    </source>
</evidence>
<dbReference type="SMART" id="SM00906">
    <property type="entry name" value="Fungal_trans"/>
    <property type="match status" value="1"/>
</dbReference>
<feature type="region of interest" description="Disordered" evidence="7">
    <location>
        <begin position="67"/>
        <end position="93"/>
    </location>
</feature>
<comment type="caution">
    <text evidence="9">The sequence shown here is derived from an EMBL/GenBank/DDBJ whole genome shotgun (WGS) entry which is preliminary data.</text>
</comment>
<dbReference type="EMBL" id="WVTB01000066">
    <property type="protein sequence ID" value="KAF3801785.1"/>
    <property type="molecule type" value="Genomic_DNA"/>
</dbReference>
<evidence type="ECO:0000313" key="9">
    <source>
        <dbReference type="EMBL" id="KAF3801785.1"/>
    </source>
</evidence>